<comment type="similarity">
    <text evidence="2 13">Belongs to the GHMP kinase family. Homoserine kinase subfamily.</text>
</comment>
<dbReference type="UniPathway" id="UPA00050">
    <property type="reaction ID" value="UER00064"/>
</dbReference>
<comment type="subcellular location">
    <subcellularLocation>
        <location evidence="13">Cytoplasm</location>
    </subcellularLocation>
</comment>
<dbReference type="RefSeq" id="WP_006597800.1">
    <property type="nucleotide sequence ID" value="NZ_GL622359.1"/>
</dbReference>
<comment type="caution">
    <text evidence="16">The sequence shown here is derived from an EMBL/GenBank/DDBJ whole genome shotgun (WGS) entry which is preliminary data.</text>
</comment>
<evidence type="ECO:0000313" key="17">
    <source>
        <dbReference type="Proteomes" id="UP000004754"/>
    </source>
</evidence>
<dbReference type="eggNOG" id="COG0083">
    <property type="taxonomic scope" value="Bacteria"/>
</dbReference>
<evidence type="ECO:0000256" key="4">
    <source>
        <dbReference type="ARBA" id="ARBA00017858"/>
    </source>
</evidence>
<dbReference type="HOGENOM" id="CLU_041243_0_2_9"/>
<dbReference type="PANTHER" id="PTHR20861:SF1">
    <property type="entry name" value="HOMOSERINE KINASE"/>
    <property type="match status" value="1"/>
</dbReference>
<dbReference type="GO" id="GO:0005524">
    <property type="term" value="F:ATP binding"/>
    <property type="evidence" value="ECO:0007669"/>
    <property type="project" value="UniProtKB-UniRule"/>
</dbReference>
<reference evidence="16 17" key="1">
    <citation type="submission" date="2010-12" db="EMBL/GenBank/DDBJ databases">
        <authorList>
            <person name="Muzny D."/>
            <person name="Qin X."/>
            <person name="Deng J."/>
            <person name="Jiang H."/>
            <person name="Liu Y."/>
            <person name="Qu J."/>
            <person name="Song X.-Z."/>
            <person name="Zhang L."/>
            <person name="Thornton R."/>
            <person name="Coyle M."/>
            <person name="Francisco L."/>
            <person name="Jackson L."/>
            <person name="Javaid M."/>
            <person name="Korchina V."/>
            <person name="Kovar C."/>
            <person name="Mata R."/>
            <person name="Mathew T."/>
            <person name="Ngo R."/>
            <person name="Nguyen L."/>
            <person name="Nguyen N."/>
            <person name="Okwuonu G."/>
            <person name="Ongeri F."/>
            <person name="Pham C."/>
            <person name="Simmons D."/>
            <person name="Wilczek-Boney K."/>
            <person name="Hale W."/>
            <person name="Jakkamsetti A."/>
            <person name="Pham P."/>
            <person name="Ruth R."/>
            <person name="San Lucas F."/>
            <person name="Warren J."/>
            <person name="Zhang J."/>
            <person name="Zhao Z."/>
            <person name="Zhou C."/>
            <person name="Zhu D."/>
            <person name="Lee S."/>
            <person name="Bess C."/>
            <person name="Blankenburg K."/>
            <person name="Forbes L."/>
            <person name="Fu Q."/>
            <person name="Gubbala S."/>
            <person name="Hirani K."/>
            <person name="Jayaseelan J.C."/>
            <person name="Lara F."/>
            <person name="Munidasa M."/>
            <person name="Palculict T."/>
            <person name="Patil S."/>
            <person name="Pu L.-L."/>
            <person name="Saada N."/>
            <person name="Tang L."/>
            <person name="Weissenberger G."/>
            <person name="Zhu Y."/>
            <person name="Hemphill L."/>
            <person name="Shang Y."/>
            <person name="Youmans B."/>
            <person name="Ayvaz T."/>
            <person name="Ross M."/>
            <person name="Santibanez J."/>
            <person name="Aqrawi P."/>
            <person name="Gross S."/>
            <person name="Joshi V."/>
            <person name="Fowler G."/>
            <person name="Nazareth L."/>
            <person name="Reid J."/>
            <person name="Worley K."/>
            <person name="Petrosino J."/>
            <person name="Highlander S."/>
            <person name="Gibbs R."/>
        </authorList>
    </citation>
    <scope>NUCLEOTIDE SEQUENCE [LARGE SCALE GENOMIC DNA]</scope>
    <source>
        <strain evidence="16 17">ATCC 23263</strain>
    </source>
</reference>
<comment type="function">
    <text evidence="12 13">Catalyzes the ATP-dependent phosphorylation of L-homoserine to L-homoserine phosphate.</text>
</comment>
<keyword evidence="17" id="KW-1185">Reference proteome</keyword>
<dbReference type="PANTHER" id="PTHR20861">
    <property type="entry name" value="HOMOSERINE/4-DIPHOSPHOCYTIDYL-2-C-METHYL-D-ERYTHRITOL KINASE"/>
    <property type="match status" value="1"/>
</dbReference>
<gene>
    <name evidence="13 16" type="primary">thrB</name>
    <name evidence="16" type="ORF">HMP0721_0381</name>
</gene>
<keyword evidence="7 13" id="KW-0791">Threonine biosynthesis</keyword>
<name>E6MEE8_9FIRM</name>
<accession>E6MEE8</accession>
<evidence type="ECO:0000256" key="6">
    <source>
        <dbReference type="ARBA" id="ARBA00022679"/>
    </source>
</evidence>
<evidence type="ECO:0000256" key="13">
    <source>
        <dbReference type="HAMAP-Rule" id="MF_00384"/>
    </source>
</evidence>
<dbReference type="Gene3D" id="3.30.70.890">
    <property type="entry name" value="GHMP kinase, C-terminal domain"/>
    <property type="match status" value="1"/>
</dbReference>
<evidence type="ECO:0000259" key="14">
    <source>
        <dbReference type="Pfam" id="PF00288"/>
    </source>
</evidence>
<dbReference type="EC" id="2.7.1.39" evidence="3 13"/>
<dbReference type="Pfam" id="PF00288">
    <property type="entry name" value="GHMP_kinases_N"/>
    <property type="match status" value="1"/>
</dbReference>
<evidence type="ECO:0000256" key="5">
    <source>
        <dbReference type="ARBA" id="ARBA00022605"/>
    </source>
</evidence>
<dbReference type="GO" id="GO:0004413">
    <property type="term" value="F:homoserine kinase activity"/>
    <property type="evidence" value="ECO:0007669"/>
    <property type="project" value="UniProtKB-UniRule"/>
</dbReference>
<dbReference type="Proteomes" id="UP000004754">
    <property type="component" value="Unassembled WGS sequence"/>
</dbReference>
<dbReference type="SUPFAM" id="SSF55060">
    <property type="entry name" value="GHMP Kinase, C-terminal domain"/>
    <property type="match status" value="1"/>
</dbReference>
<evidence type="ECO:0000256" key="2">
    <source>
        <dbReference type="ARBA" id="ARBA00007370"/>
    </source>
</evidence>
<dbReference type="GO" id="GO:0005737">
    <property type="term" value="C:cytoplasm"/>
    <property type="evidence" value="ECO:0007669"/>
    <property type="project" value="UniProtKB-SubCell"/>
</dbReference>
<dbReference type="AlphaFoldDB" id="E6MEE8"/>
<feature type="binding site" evidence="13">
    <location>
        <begin position="93"/>
        <end position="103"/>
    </location>
    <ligand>
        <name>ATP</name>
        <dbReference type="ChEBI" id="CHEBI:30616"/>
    </ligand>
</feature>
<dbReference type="InterPro" id="IPR000870">
    <property type="entry name" value="Homoserine_kinase"/>
</dbReference>
<dbReference type="InterPro" id="IPR013750">
    <property type="entry name" value="GHMP_kinase_C_dom"/>
</dbReference>
<dbReference type="NCBIfam" id="TIGR00191">
    <property type="entry name" value="thrB"/>
    <property type="match status" value="1"/>
</dbReference>
<keyword evidence="6 13" id="KW-0808">Transferase</keyword>
<dbReference type="HAMAP" id="MF_00384">
    <property type="entry name" value="Homoser_kinase"/>
    <property type="match status" value="1"/>
</dbReference>
<dbReference type="InterPro" id="IPR020568">
    <property type="entry name" value="Ribosomal_Su5_D2-typ_SF"/>
</dbReference>
<evidence type="ECO:0000256" key="11">
    <source>
        <dbReference type="ARBA" id="ARBA00049375"/>
    </source>
</evidence>
<comment type="catalytic activity">
    <reaction evidence="11 13">
        <text>L-homoserine + ATP = O-phospho-L-homoserine + ADP + H(+)</text>
        <dbReference type="Rhea" id="RHEA:13985"/>
        <dbReference type="ChEBI" id="CHEBI:15378"/>
        <dbReference type="ChEBI" id="CHEBI:30616"/>
        <dbReference type="ChEBI" id="CHEBI:57476"/>
        <dbReference type="ChEBI" id="CHEBI:57590"/>
        <dbReference type="ChEBI" id="CHEBI:456216"/>
        <dbReference type="EC" id="2.7.1.39"/>
    </reaction>
</comment>
<organism evidence="16 17">
    <name type="scientific">Pseudoramibacter alactolyticus ATCC 23263</name>
    <dbReference type="NCBI Taxonomy" id="887929"/>
    <lineage>
        <taxon>Bacteria</taxon>
        <taxon>Bacillati</taxon>
        <taxon>Bacillota</taxon>
        <taxon>Clostridia</taxon>
        <taxon>Eubacteriales</taxon>
        <taxon>Eubacteriaceae</taxon>
        <taxon>Pseudoramibacter</taxon>
    </lineage>
</organism>
<evidence type="ECO:0000259" key="15">
    <source>
        <dbReference type="Pfam" id="PF08544"/>
    </source>
</evidence>
<dbReference type="SUPFAM" id="SSF54211">
    <property type="entry name" value="Ribosomal protein S5 domain 2-like"/>
    <property type="match status" value="1"/>
</dbReference>
<proteinExistence type="inferred from homology"/>
<evidence type="ECO:0000256" key="3">
    <source>
        <dbReference type="ARBA" id="ARBA00012078"/>
    </source>
</evidence>
<dbReference type="InterPro" id="IPR006203">
    <property type="entry name" value="GHMP_knse_ATP-bd_CS"/>
</dbReference>
<dbReference type="GO" id="GO:0009088">
    <property type="term" value="P:threonine biosynthetic process"/>
    <property type="evidence" value="ECO:0007669"/>
    <property type="project" value="UniProtKB-UniRule"/>
</dbReference>
<dbReference type="PROSITE" id="PS00627">
    <property type="entry name" value="GHMP_KINASES_ATP"/>
    <property type="match status" value="1"/>
</dbReference>
<keyword evidence="9 13" id="KW-0418">Kinase</keyword>
<dbReference type="InterPro" id="IPR006204">
    <property type="entry name" value="GHMP_kinase_N_dom"/>
</dbReference>
<dbReference type="EMBL" id="AEQN01000007">
    <property type="protein sequence ID" value="EFV02473.1"/>
    <property type="molecule type" value="Genomic_DNA"/>
</dbReference>
<comment type="pathway">
    <text evidence="1 13">Amino-acid biosynthesis; L-threonine biosynthesis; L-threonine from L-aspartate: step 4/5.</text>
</comment>
<evidence type="ECO:0000256" key="10">
    <source>
        <dbReference type="ARBA" id="ARBA00022840"/>
    </source>
</evidence>
<dbReference type="Gene3D" id="3.30.230.10">
    <property type="match status" value="1"/>
</dbReference>
<dbReference type="PIRSF" id="PIRSF000676">
    <property type="entry name" value="Homoser_kin"/>
    <property type="match status" value="1"/>
</dbReference>
<evidence type="ECO:0000256" key="12">
    <source>
        <dbReference type="ARBA" id="ARBA00049954"/>
    </source>
</evidence>
<keyword evidence="13" id="KW-0963">Cytoplasm</keyword>
<dbReference type="PRINTS" id="PR00958">
    <property type="entry name" value="HOMSERKINASE"/>
</dbReference>
<evidence type="ECO:0000256" key="9">
    <source>
        <dbReference type="ARBA" id="ARBA00022777"/>
    </source>
</evidence>
<dbReference type="InterPro" id="IPR014721">
    <property type="entry name" value="Ribsml_uS5_D2-typ_fold_subgr"/>
</dbReference>
<dbReference type="STRING" id="887929.HMP0721_0381"/>
<keyword evidence="5 13" id="KW-0028">Amino-acid biosynthesis</keyword>
<feature type="domain" description="GHMP kinase C-terminal" evidence="15">
    <location>
        <begin position="213"/>
        <end position="283"/>
    </location>
</feature>
<evidence type="ECO:0000256" key="8">
    <source>
        <dbReference type="ARBA" id="ARBA00022741"/>
    </source>
</evidence>
<keyword evidence="8 13" id="KW-0547">Nucleotide-binding</keyword>
<evidence type="ECO:0000313" key="16">
    <source>
        <dbReference type="EMBL" id="EFV02473.1"/>
    </source>
</evidence>
<evidence type="ECO:0000256" key="7">
    <source>
        <dbReference type="ARBA" id="ARBA00022697"/>
    </source>
</evidence>
<keyword evidence="10 13" id="KW-0067">ATP-binding</keyword>
<sequence length="307" mass="33608">MNKNIPSEERSVMVRVPGTSANIGPGFDAFGMAFNLYNTFTFQAKNDGKLTIRGVPRKYQGKSNLVYKAMQKVFKQVHYSPRGLYLYTKTDVPVSRGLGSSATCIVGGLVGANALCGSPLNEAELFDMAVAMEGHPDNIAPAFFGGLVCAIGENGHNDYIKKSVADCFAFHLIIPDFELPTKEARAALPDQIDRTDGVFNVAHATMTYLALTEGRPDVLKHSMADKLHQPYRKHLIRSYDAVCQAAKSYGALGVCISGAGPTLLAITPKSNLSAFSEHMRRFLARREPHWQLYDLDPDNNGTTVIFK</sequence>
<dbReference type="InterPro" id="IPR036554">
    <property type="entry name" value="GHMP_kinase_C_sf"/>
</dbReference>
<evidence type="ECO:0000256" key="1">
    <source>
        <dbReference type="ARBA" id="ARBA00005015"/>
    </source>
</evidence>
<feature type="domain" description="GHMP kinase N-terminal" evidence="14">
    <location>
        <begin position="64"/>
        <end position="146"/>
    </location>
</feature>
<dbReference type="Pfam" id="PF08544">
    <property type="entry name" value="GHMP_kinases_C"/>
    <property type="match status" value="1"/>
</dbReference>
<protein>
    <recommendedName>
        <fullName evidence="4 13">Homoserine kinase</fullName>
        <shortName evidence="13">HK</shortName>
        <shortName evidence="13">HSK</shortName>
        <ecNumber evidence="3 13">2.7.1.39</ecNumber>
    </recommendedName>
</protein>